<comment type="caution">
    <text evidence="2">The sequence shown here is derived from an EMBL/GenBank/DDBJ whole genome shotgun (WGS) entry which is preliminary data.</text>
</comment>
<organism evidence="2 3">
    <name type="scientific">Neobacillus pocheonensis</name>
    <dbReference type="NCBI Taxonomy" id="363869"/>
    <lineage>
        <taxon>Bacteria</taxon>
        <taxon>Bacillati</taxon>
        <taxon>Bacillota</taxon>
        <taxon>Bacilli</taxon>
        <taxon>Bacillales</taxon>
        <taxon>Bacillaceae</taxon>
        <taxon>Neobacillus</taxon>
    </lineage>
</organism>
<dbReference type="Proteomes" id="UP001523262">
    <property type="component" value="Unassembled WGS sequence"/>
</dbReference>
<dbReference type="Pfam" id="PF10026">
    <property type="entry name" value="DUF2268"/>
    <property type="match status" value="1"/>
</dbReference>
<evidence type="ECO:0000313" key="2">
    <source>
        <dbReference type="EMBL" id="MCM2533698.1"/>
    </source>
</evidence>
<evidence type="ECO:0000313" key="3">
    <source>
        <dbReference type="Proteomes" id="UP001523262"/>
    </source>
</evidence>
<accession>A0ABT0WBR5</accession>
<keyword evidence="3" id="KW-1185">Reference proteome</keyword>
<sequence length="262" mass="30737">MGIIRTNQWLKEEFEHPTEICEKLIPYFKGQNANEIYNQLMKFGMYRPSRLSKWSLEMMVEQKIWENTERLFQHYKKKWSGPDIPIFLFPLNQSGGLFFRSESDKSGVSYPDKMFLFLSQIDDTKELEALLVHEYHHVCRLSKLNKRMEEYTLLDSIIIEGLAEYAVLNNCGKEYLANWCRMYTKKDLLGLWDKYLKGQLGKKKSDRVHDNLLYGGGRIPKLLGYAAGFAIVEDYYKAHDYSTKLSFSIPASKFIKDSNNFG</sequence>
<dbReference type="InterPro" id="IPR018728">
    <property type="entry name" value="DUF2268"/>
</dbReference>
<gene>
    <name evidence="2" type="ORF">NDK43_16530</name>
</gene>
<proteinExistence type="predicted"/>
<evidence type="ECO:0000259" key="1">
    <source>
        <dbReference type="Pfam" id="PF10026"/>
    </source>
</evidence>
<name>A0ABT0WBR5_9BACI</name>
<dbReference type="EMBL" id="JAMQCR010000001">
    <property type="protein sequence ID" value="MCM2533698.1"/>
    <property type="molecule type" value="Genomic_DNA"/>
</dbReference>
<protein>
    <submittedName>
        <fullName evidence="2">DUF2268 domain-containing protein</fullName>
    </submittedName>
</protein>
<feature type="domain" description="DUF2268" evidence="1">
    <location>
        <begin position="64"/>
        <end position="256"/>
    </location>
</feature>
<reference evidence="2 3" key="1">
    <citation type="submission" date="2022-06" db="EMBL/GenBank/DDBJ databases">
        <authorList>
            <person name="Jeon C.O."/>
        </authorList>
    </citation>
    <scope>NUCLEOTIDE SEQUENCE [LARGE SCALE GENOMIC DNA]</scope>
    <source>
        <strain evidence="2 3">KCTC 13943</strain>
    </source>
</reference>